<evidence type="ECO:0000256" key="8">
    <source>
        <dbReference type="ARBA" id="ARBA00022842"/>
    </source>
</evidence>
<reference evidence="11 12" key="1">
    <citation type="submission" date="2018-10" db="EMBL/GenBank/DDBJ databases">
        <title>Genomic Encyclopedia of Archaeal and Bacterial Type Strains, Phase II (KMG-II): from individual species to whole genera.</title>
        <authorList>
            <person name="Goeker M."/>
        </authorList>
    </citation>
    <scope>NUCLEOTIDE SEQUENCE [LARGE SCALE GENOMIC DNA]</scope>
    <source>
        <strain evidence="11 12">DSM 18602</strain>
    </source>
</reference>
<keyword evidence="5 9" id="KW-0547">Nucleotide-binding</keyword>
<dbReference type="NCBIfam" id="TIGR00016">
    <property type="entry name" value="ackA"/>
    <property type="match status" value="1"/>
</dbReference>
<dbReference type="GO" id="GO:0005829">
    <property type="term" value="C:cytosol"/>
    <property type="evidence" value="ECO:0007669"/>
    <property type="project" value="TreeGrafter"/>
</dbReference>
<comment type="function">
    <text evidence="9">Catalyzes the formation of acetyl phosphate from acetate and ATP. Can also catalyze the reverse reaction.</text>
</comment>
<keyword evidence="3 9" id="KW-0808">Transferase</keyword>
<feature type="binding site" evidence="9">
    <location>
        <begin position="206"/>
        <end position="210"/>
    </location>
    <ligand>
        <name>ATP</name>
        <dbReference type="ChEBI" id="CHEBI:30616"/>
    </ligand>
</feature>
<comment type="subcellular location">
    <subcellularLocation>
        <location evidence="9">Cytoplasm</location>
    </subcellularLocation>
</comment>
<evidence type="ECO:0000256" key="3">
    <source>
        <dbReference type="ARBA" id="ARBA00022679"/>
    </source>
</evidence>
<protein>
    <recommendedName>
        <fullName evidence="9">Acetate kinase</fullName>
        <ecNumber evidence="9">2.7.2.1</ecNumber>
    </recommendedName>
    <alternativeName>
        <fullName evidence="9">Acetokinase</fullName>
    </alternativeName>
</protein>
<dbReference type="HAMAP" id="MF_00020">
    <property type="entry name" value="Acetate_kinase"/>
    <property type="match status" value="1"/>
</dbReference>
<feature type="binding site" evidence="9">
    <location>
        <position position="91"/>
    </location>
    <ligand>
        <name>substrate</name>
    </ligand>
</feature>
<dbReference type="GO" id="GO:0008776">
    <property type="term" value="F:acetate kinase activity"/>
    <property type="evidence" value="ECO:0007669"/>
    <property type="project" value="UniProtKB-UniRule"/>
</dbReference>
<dbReference type="InterPro" id="IPR000890">
    <property type="entry name" value="Aliphatic_acid_kin_short-chain"/>
</dbReference>
<comment type="pathway">
    <text evidence="9">Metabolic intermediate biosynthesis; acetyl-CoA biosynthesis; acetyl-CoA from acetate: step 1/2.</text>
</comment>
<dbReference type="AlphaFoldDB" id="A0A495J1L1"/>
<dbReference type="Gene3D" id="3.30.420.40">
    <property type="match status" value="2"/>
</dbReference>
<comment type="subunit">
    <text evidence="9">Homodimer.</text>
</comment>
<feature type="active site" description="Proton donor/acceptor" evidence="9">
    <location>
        <position position="148"/>
    </location>
</feature>
<evidence type="ECO:0000313" key="12">
    <source>
        <dbReference type="Proteomes" id="UP000268007"/>
    </source>
</evidence>
<dbReference type="InterPro" id="IPR023865">
    <property type="entry name" value="Aliphatic_acid_kinase_CS"/>
</dbReference>
<comment type="cofactor">
    <cofactor evidence="9">
        <name>Mg(2+)</name>
        <dbReference type="ChEBI" id="CHEBI:18420"/>
    </cofactor>
    <cofactor evidence="9">
        <name>Mn(2+)</name>
        <dbReference type="ChEBI" id="CHEBI:29035"/>
    </cofactor>
    <text evidence="9">Mg(2+). Can also accept Mn(2+).</text>
</comment>
<dbReference type="InterPro" id="IPR043129">
    <property type="entry name" value="ATPase_NBD"/>
</dbReference>
<feature type="site" description="Transition state stabilizer" evidence="9">
    <location>
        <position position="179"/>
    </location>
</feature>
<dbReference type="PROSITE" id="PS01076">
    <property type="entry name" value="ACETATE_KINASE_2"/>
    <property type="match status" value="1"/>
</dbReference>
<dbReference type="GO" id="GO:0006085">
    <property type="term" value="P:acetyl-CoA biosynthetic process"/>
    <property type="evidence" value="ECO:0007669"/>
    <property type="project" value="UniProtKB-UniRule"/>
</dbReference>
<comment type="caution">
    <text evidence="11">The sequence shown here is derived from an EMBL/GenBank/DDBJ whole genome shotgun (WGS) entry which is preliminary data.</text>
</comment>
<sequence>MENRSYILAMNCGSSGIKFSLFSSDKLEAELTGSVELADTAESHFNITSRNGMVLVNYPIAHQDIHTAVKEIVSWFHLNRQHYPLSAIGHRIVQGGPEHRRPCVIDADLLNSLQHWAYLAPNHLPDDIKVIKAFRKQFPDALHVACFDTFFHRDMPDVAKYYALPSLYRDKGLIRYGFHGISCEYIMNKLGTISPAITQKKVIVAHLGNGSSITAIQNGQSVETTMGISPSGGILMGTRAGDIDPGVTLFLLKHENLTVTELDDLLSKHAGLKALAGHSNMELLLAKEENDTRSEEAVKAFCYQARKAIGALTAALGGLDVLVFTGGIGQHSARIRELICEPLDFLGINLNPKANHQNRVLISAKGAKAKVYALATHEEQIIASHTKQLLQQQTITDHDRTNH</sequence>
<evidence type="ECO:0000256" key="2">
    <source>
        <dbReference type="ARBA" id="ARBA00022490"/>
    </source>
</evidence>
<dbReference type="InterPro" id="IPR004372">
    <property type="entry name" value="Ac/propionate_kinase"/>
</dbReference>
<comment type="caution">
    <text evidence="9">Lacks conserved residue(s) required for the propagation of feature annotation.</text>
</comment>
<evidence type="ECO:0000256" key="10">
    <source>
        <dbReference type="RuleBase" id="RU003835"/>
    </source>
</evidence>
<dbReference type="PRINTS" id="PR00471">
    <property type="entry name" value="ACETATEKNASE"/>
</dbReference>
<accession>A0A495J1L1</accession>
<dbReference type="SUPFAM" id="SSF53067">
    <property type="entry name" value="Actin-like ATPase domain"/>
    <property type="match status" value="2"/>
</dbReference>
<dbReference type="EMBL" id="RBKU01000001">
    <property type="protein sequence ID" value="RKR81979.1"/>
    <property type="molecule type" value="Genomic_DNA"/>
</dbReference>
<keyword evidence="2 9" id="KW-0963">Cytoplasm</keyword>
<gene>
    <name evidence="9" type="primary">ackA</name>
    <name evidence="11" type="ORF">BDD43_2141</name>
</gene>
<keyword evidence="6 9" id="KW-0418">Kinase</keyword>
<keyword evidence="4 9" id="KW-0479">Metal-binding</keyword>
<dbReference type="GO" id="GO:0006083">
    <property type="term" value="P:acetate metabolic process"/>
    <property type="evidence" value="ECO:0007669"/>
    <property type="project" value="TreeGrafter"/>
</dbReference>
<dbReference type="Pfam" id="PF00871">
    <property type="entry name" value="Acetate_kinase"/>
    <property type="match status" value="1"/>
</dbReference>
<keyword evidence="12" id="KW-1185">Reference proteome</keyword>
<evidence type="ECO:0000256" key="1">
    <source>
        <dbReference type="ARBA" id="ARBA00008748"/>
    </source>
</evidence>
<dbReference type="GO" id="GO:0000287">
    <property type="term" value="F:magnesium ion binding"/>
    <property type="evidence" value="ECO:0007669"/>
    <property type="project" value="UniProtKB-UniRule"/>
</dbReference>
<name>A0A495J1L1_9SPHI</name>
<dbReference type="GO" id="GO:0005524">
    <property type="term" value="F:ATP binding"/>
    <property type="evidence" value="ECO:0007669"/>
    <property type="project" value="UniProtKB-KW"/>
</dbReference>
<evidence type="ECO:0000313" key="11">
    <source>
        <dbReference type="EMBL" id="RKR81979.1"/>
    </source>
</evidence>
<feature type="binding site" evidence="9">
    <location>
        <position position="378"/>
    </location>
    <ligand>
        <name>Mg(2+)</name>
        <dbReference type="ChEBI" id="CHEBI:18420"/>
    </ligand>
</feature>
<evidence type="ECO:0000256" key="9">
    <source>
        <dbReference type="HAMAP-Rule" id="MF_00020"/>
    </source>
</evidence>
<keyword evidence="7 9" id="KW-0067">ATP-binding</keyword>
<feature type="binding site" evidence="9">
    <location>
        <position position="11"/>
    </location>
    <ligand>
        <name>Mg(2+)</name>
        <dbReference type="ChEBI" id="CHEBI:18420"/>
    </ligand>
</feature>
<evidence type="ECO:0000256" key="4">
    <source>
        <dbReference type="ARBA" id="ARBA00022723"/>
    </source>
</evidence>
<organism evidence="11 12">
    <name type="scientific">Mucilaginibacter gracilis</name>
    <dbReference type="NCBI Taxonomy" id="423350"/>
    <lineage>
        <taxon>Bacteria</taxon>
        <taxon>Pseudomonadati</taxon>
        <taxon>Bacteroidota</taxon>
        <taxon>Sphingobacteriia</taxon>
        <taxon>Sphingobacteriales</taxon>
        <taxon>Sphingobacteriaceae</taxon>
        <taxon>Mucilaginibacter</taxon>
    </lineage>
</organism>
<dbReference type="PIRSF" id="PIRSF000722">
    <property type="entry name" value="Acetate_prop_kin"/>
    <property type="match status" value="1"/>
</dbReference>
<keyword evidence="8 9" id="KW-0460">Magnesium</keyword>
<evidence type="ECO:0000256" key="6">
    <source>
        <dbReference type="ARBA" id="ARBA00022777"/>
    </source>
</evidence>
<dbReference type="EC" id="2.7.2.1" evidence="9"/>
<comment type="similarity">
    <text evidence="1 9 10">Belongs to the acetokinase family.</text>
</comment>
<evidence type="ECO:0000256" key="5">
    <source>
        <dbReference type="ARBA" id="ARBA00022741"/>
    </source>
</evidence>
<dbReference type="PANTHER" id="PTHR21060:SF21">
    <property type="entry name" value="ACETATE KINASE"/>
    <property type="match status" value="1"/>
</dbReference>
<dbReference type="OrthoDB" id="9802453at2"/>
<evidence type="ECO:0000256" key="7">
    <source>
        <dbReference type="ARBA" id="ARBA00022840"/>
    </source>
</evidence>
<feature type="site" description="Transition state stabilizer" evidence="9">
    <location>
        <position position="239"/>
    </location>
</feature>
<proteinExistence type="inferred from homology"/>
<feature type="binding site" evidence="9">
    <location>
        <position position="18"/>
    </location>
    <ligand>
        <name>ATP</name>
        <dbReference type="ChEBI" id="CHEBI:30616"/>
    </ligand>
</feature>
<dbReference type="Proteomes" id="UP000268007">
    <property type="component" value="Unassembled WGS sequence"/>
</dbReference>
<dbReference type="UniPathway" id="UPA00340">
    <property type="reaction ID" value="UER00458"/>
</dbReference>
<dbReference type="RefSeq" id="WP_121197626.1">
    <property type="nucleotide sequence ID" value="NZ_RBKU01000001.1"/>
</dbReference>
<dbReference type="PANTHER" id="PTHR21060">
    <property type="entry name" value="ACETATE KINASE"/>
    <property type="match status" value="1"/>
</dbReference>
<comment type="catalytic activity">
    <reaction evidence="9">
        <text>acetate + ATP = acetyl phosphate + ADP</text>
        <dbReference type="Rhea" id="RHEA:11352"/>
        <dbReference type="ChEBI" id="CHEBI:22191"/>
        <dbReference type="ChEBI" id="CHEBI:30089"/>
        <dbReference type="ChEBI" id="CHEBI:30616"/>
        <dbReference type="ChEBI" id="CHEBI:456216"/>
        <dbReference type="EC" id="2.7.2.1"/>
    </reaction>
</comment>